<dbReference type="EMBL" id="JBGFTR010000005">
    <property type="protein sequence ID" value="MFH7564606.1"/>
    <property type="molecule type" value="Genomic_DNA"/>
</dbReference>
<dbReference type="SUPFAM" id="SSF53756">
    <property type="entry name" value="UDP-Glycosyltransferase/glycogen phosphorylase"/>
    <property type="match status" value="1"/>
</dbReference>
<keyword evidence="2" id="KW-0808">Transferase</keyword>
<dbReference type="RefSeq" id="WP_395545024.1">
    <property type="nucleotide sequence ID" value="NZ_CP166302.1"/>
</dbReference>
<accession>A0ABW7NZK1</accession>
<keyword evidence="4" id="KW-1185">Reference proteome</keyword>
<protein>
    <submittedName>
        <fullName evidence="3">Glycosyltransferase family 9 protein</fullName>
    </submittedName>
</protein>
<dbReference type="Pfam" id="PF01075">
    <property type="entry name" value="Glyco_transf_9"/>
    <property type="match status" value="1"/>
</dbReference>
<proteinExistence type="predicted"/>
<organism evidence="3 4">
    <name type="scientific">Oceanimonas smirnovii</name>
    <dbReference type="NCBI Taxonomy" id="264574"/>
    <lineage>
        <taxon>Bacteria</taxon>
        <taxon>Pseudomonadati</taxon>
        <taxon>Pseudomonadota</taxon>
        <taxon>Gammaproteobacteria</taxon>
        <taxon>Aeromonadales</taxon>
        <taxon>Aeromonadaceae</taxon>
        <taxon>Oceanimonas</taxon>
    </lineage>
</organism>
<dbReference type="PANTHER" id="PTHR30160:SF15">
    <property type="entry name" value="GLYCOSYLTRANSFERASE HI_0523-RELATED"/>
    <property type="match status" value="1"/>
</dbReference>
<sequence length="354" mass="40256">MFRRFISRAQLCRDQFRRKLGKVLFDRASRGGDLGQVKRLLLVRWDAKIGDSIVSSFFFRELRRARPDIQVDVITAPYLAALYRDHFGVDHIYCCKKRPSYAELKKMSAGIGSVDLVIHLGKHLKMKDIYFLRCLSASNVMGLDDELRLVNVKLGDATKGRHFSEKFAYALDLLGVTSPDRQYIIPEDSERRQLVLREWPDTPVIALNPYGSGSSRRLNFNSVSMLVKLISEYRPGWKVCLMSTPDTKVEVEKWCSELGGGRAFTVKASETIQDAIEILRLSDAVISVDTAIVHIASGLNKPLLGIYNNDESNYSEWHPNSCYSFCVFSLKNKSGLPDVNNFNVDEAERYIEKL</sequence>
<evidence type="ECO:0000313" key="3">
    <source>
        <dbReference type="EMBL" id="MFH7564606.1"/>
    </source>
</evidence>
<name>A0ABW7NZK1_9GAMM</name>
<dbReference type="PANTHER" id="PTHR30160">
    <property type="entry name" value="TETRAACYLDISACCHARIDE 4'-KINASE-RELATED"/>
    <property type="match status" value="1"/>
</dbReference>
<keyword evidence="1" id="KW-0328">Glycosyltransferase</keyword>
<evidence type="ECO:0000256" key="2">
    <source>
        <dbReference type="ARBA" id="ARBA00022679"/>
    </source>
</evidence>
<gene>
    <name evidence="3" type="ORF">AB9R89_04625</name>
</gene>
<dbReference type="InterPro" id="IPR002201">
    <property type="entry name" value="Glyco_trans_9"/>
</dbReference>
<dbReference type="InterPro" id="IPR051199">
    <property type="entry name" value="LPS_LOS_Heptosyltrfase"/>
</dbReference>
<reference evidence="3 4" key="1">
    <citation type="submission" date="2024-08" db="EMBL/GenBank/DDBJ databases">
        <title>Oceanimonas smirnovii Genome sequencing and assembly.</title>
        <authorList>
            <person name="Tang B."/>
        </authorList>
    </citation>
    <scope>NUCLEOTIDE SEQUENCE [LARGE SCALE GENOMIC DNA]</scope>
    <source>
        <strain evidence="3 4">OS2020-119</strain>
    </source>
</reference>
<evidence type="ECO:0000256" key="1">
    <source>
        <dbReference type="ARBA" id="ARBA00022676"/>
    </source>
</evidence>
<dbReference type="Gene3D" id="3.40.50.2000">
    <property type="entry name" value="Glycogen Phosphorylase B"/>
    <property type="match status" value="2"/>
</dbReference>
<evidence type="ECO:0000313" key="4">
    <source>
        <dbReference type="Proteomes" id="UP001610706"/>
    </source>
</evidence>
<comment type="caution">
    <text evidence="3">The sequence shown here is derived from an EMBL/GenBank/DDBJ whole genome shotgun (WGS) entry which is preliminary data.</text>
</comment>
<dbReference type="Proteomes" id="UP001610706">
    <property type="component" value="Unassembled WGS sequence"/>
</dbReference>